<accession>A0ABQ7JJR3</accession>
<feature type="region of interest" description="Disordered" evidence="1">
    <location>
        <begin position="225"/>
        <end position="251"/>
    </location>
</feature>
<dbReference type="Proteomes" id="UP001194696">
    <property type="component" value="Unassembled WGS sequence"/>
</dbReference>
<dbReference type="SUPFAM" id="SSF52047">
    <property type="entry name" value="RNI-like"/>
    <property type="match status" value="1"/>
</dbReference>
<name>A0ABQ7JJR3_9FUNG</name>
<reference evidence="2 3" key="1">
    <citation type="journal article" date="2020" name="Fungal Divers.">
        <title>Resolving the Mortierellaceae phylogeny through synthesis of multi-gene phylogenetics and phylogenomics.</title>
        <authorList>
            <person name="Vandepol N."/>
            <person name="Liber J."/>
            <person name="Desiro A."/>
            <person name="Na H."/>
            <person name="Kennedy M."/>
            <person name="Barry K."/>
            <person name="Grigoriev I.V."/>
            <person name="Miller A.N."/>
            <person name="O'Donnell K."/>
            <person name="Stajich J.E."/>
            <person name="Bonito G."/>
        </authorList>
    </citation>
    <scope>NUCLEOTIDE SEQUENCE [LARGE SCALE GENOMIC DNA]</scope>
    <source>
        <strain evidence="2 3">AD045</strain>
    </source>
</reference>
<dbReference type="InterPro" id="IPR032675">
    <property type="entry name" value="LRR_dom_sf"/>
</dbReference>
<keyword evidence="3" id="KW-1185">Reference proteome</keyword>
<dbReference type="Gene3D" id="3.80.10.10">
    <property type="entry name" value="Ribonuclease Inhibitor"/>
    <property type="match status" value="1"/>
</dbReference>
<evidence type="ECO:0000313" key="3">
    <source>
        <dbReference type="Proteomes" id="UP001194696"/>
    </source>
</evidence>
<evidence type="ECO:0000313" key="2">
    <source>
        <dbReference type="EMBL" id="KAG0276892.1"/>
    </source>
</evidence>
<evidence type="ECO:0000256" key="1">
    <source>
        <dbReference type="SAM" id="MobiDB-lite"/>
    </source>
</evidence>
<evidence type="ECO:0008006" key="4">
    <source>
        <dbReference type="Google" id="ProtNLM"/>
    </source>
</evidence>
<comment type="caution">
    <text evidence="2">The sequence shown here is derived from an EMBL/GenBank/DDBJ whole genome shotgun (WGS) entry which is preliminary data.</text>
</comment>
<proteinExistence type="predicted"/>
<organism evidence="2 3">
    <name type="scientific">Linnemannia gamsii</name>
    <dbReference type="NCBI Taxonomy" id="64522"/>
    <lineage>
        <taxon>Eukaryota</taxon>
        <taxon>Fungi</taxon>
        <taxon>Fungi incertae sedis</taxon>
        <taxon>Mucoromycota</taxon>
        <taxon>Mortierellomycotina</taxon>
        <taxon>Mortierellomycetes</taxon>
        <taxon>Mortierellales</taxon>
        <taxon>Mortierellaceae</taxon>
        <taxon>Linnemannia</taxon>
    </lineage>
</organism>
<gene>
    <name evidence="2" type="ORF">BGZ96_003100</name>
</gene>
<protein>
    <recommendedName>
        <fullName evidence="4">F-box domain-containing protein</fullName>
    </recommendedName>
</protein>
<dbReference type="EMBL" id="JAAAIM010001635">
    <property type="protein sequence ID" value="KAG0276892.1"/>
    <property type="molecule type" value="Genomic_DNA"/>
</dbReference>
<sequence>MTTPTTTLHNPLLLPEVLNRVAHFVYSCDEDYWDYHPEAFLPCLLVCRFWHDCFLPHLYSTFISGITNDGSPYHPHSHHLRTFVTFKALSDKELPYHIADGSSSVPVPAQLTTLRVHQNAETMLDLLSANAGSRLRVLTWTASKFLAKMPPAMVRSLANLSGLVTLELDSWKIDRADFLQILAASTSTLEILSLRLISGYGDTPFLPVGSSLGSASCAVTSTRVSSSSLPIGSSKEPSIEPTSADNATPSQDSFLSLSSSLSSLSIQSSLPPLMRRLSELRLVLDWHQSPAAVYLVQLCPSLQSLYLDVDVETSDWPGLISNLRTFCPRLESIEYKVGYSMEYEEGCYIESSLYASLLRDSTVEGQLRRVVLGVNLDDQITEALLKHSDTLEEMNLVIGVFEVEQVGMICRLLAGCRRLKEVDIQSVSSCEARDLVELTREVWACRELKSLTITGYQSGQADDNDKPFLAKKKKIVRKEEAENEDMLRMFAKAGQGWYVKPSLREKERKEAVEDIEVKQLVMVHIMESGLEQVERVQFNESKFYSDERYFSDDEGEDESAEEGEE</sequence>